<dbReference type="RefSeq" id="WP_310022934.1">
    <property type="nucleotide sequence ID" value="NZ_JAVDUM010000017.1"/>
</dbReference>
<name>A0ABU1SGP9_9MICO</name>
<evidence type="ECO:0000313" key="2">
    <source>
        <dbReference type="Proteomes" id="UP001259347"/>
    </source>
</evidence>
<comment type="caution">
    <text evidence="1">The sequence shown here is derived from an EMBL/GenBank/DDBJ whole genome shotgun (WGS) entry which is preliminary data.</text>
</comment>
<gene>
    <name evidence="1" type="ORF">J2Y69_003407</name>
</gene>
<sequence>MTASPIIDAGLADLAVLPDWSSPMPSPSMPLTHLTALAGAHGIYEHALGDRPRVEHGYCTDDAARVLAVLVREPRPTDPAERRQREQLIELSLSFLERAVVRGGRVHNRMSADGMWTDRPTIGDWWGRAVYGAGVAARHGSDERVRARALRVFLRAAAGSSPDVRACAFAAIGAADVLVAHPGATAARRVLIECLGRIPRPEDGGVLWPEQRLRYANGALCTALITGGDALGWQDTTDDGLTMLRTLLDLETGRSGLLAFVGPGGEDRDDGRRTGDQQPIEPAAIAEACLSALVSTGDRHWAQEAIRVWGWFVGRNDAGTAMFDPDTGAGYDGLEQAGRNENRGAESTLAVLGAHRSARLAGGWLT</sequence>
<proteinExistence type="predicted"/>
<keyword evidence="2" id="KW-1185">Reference proteome</keyword>
<dbReference type="Proteomes" id="UP001259347">
    <property type="component" value="Unassembled WGS sequence"/>
</dbReference>
<organism evidence="1 2">
    <name type="scientific">Microbacterium resistens</name>
    <dbReference type="NCBI Taxonomy" id="156977"/>
    <lineage>
        <taxon>Bacteria</taxon>
        <taxon>Bacillati</taxon>
        <taxon>Actinomycetota</taxon>
        <taxon>Actinomycetes</taxon>
        <taxon>Micrococcales</taxon>
        <taxon>Microbacteriaceae</taxon>
        <taxon>Microbacterium</taxon>
    </lineage>
</organism>
<dbReference type="EMBL" id="JAVDUM010000017">
    <property type="protein sequence ID" value="MDR6868783.1"/>
    <property type="molecule type" value="Genomic_DNA"/>
</dbReference>
<reference evidence="1 2" key="1">
    <citation type="submission" date="2023-07" db="EMBL/GenBank/DDBJ databases">
        <title>Sorghum-associated microbial communities from plants grown in Nebraska, USA.</title>
        <authorList>
            <person name="Schachtman D."/>
        </authorList>
    </citation>
    <scope>NUCLEOTIDE SEQUENCE [LARGE SCALE GENOMIC DNA]</scope>
    <source>
        <strain evidence="1 2">2980</strain>
    </source>
</reference>
<accession>A0ABU1SGP9</accession>
<evidence type="ECO:0000313" key="1">
    <source>
        <dbReference type="EMBL" id="MDR6868783.1"/>
    </source>
</evidence>
<protein>
    <recommendedName>
        <fullName evidence="3">Glycosyltransferase</fullName>
    </recommendedName>
</protein>
<evidence type="ECO:0008006" key="3">
    <source>
        <dbReference type="Google" id="ProtNLM"/>
    </source>
</evidence>